<keyword evidence="3" id="KW-0378">Hydrolase</keyword>
<reference evidence="3 4" key="1">
    <citation type="submission" date="2022-01" db="EMBL/GenBank/DDBJ databases">
        <title>Paraglaciecola sp. G1-23.</title>
        <authorList>
            <person name="Jin M.S."/>
            <person name="Han D.M."/>
            <person name="Kim H.M."/>
            <person name="Jeon C.O."/>
        </authorList>
    </citation>
    <scope>NUCLEOTIDE SEQUENCE [LARGE SCALE GENOMIC DNA]</scope>
    <source>
        <strain evidence="3 4">G1-23</strain>
    </source>
</reference>
<accession>A0ABS9D988</accession>
<dbReference type="Pfam" id="PF17992">
    <property type="entry name" value="Agarase_CBM"/>
    <property type="match status" value="1"/>
</dbReference>
<dbReference type="Proteomes" id="UP001521137">
    <property type="component" value="Unassembled WGS sequence"/>
</dbReference>
<dbReference type="GO" id="GO:0004565">
    <property type="term" value="F:beta-galactosidase activity"/>
    <property type="evidence" value="ECO:0007669"/>
    <property type="project" value="UniProtKB-EC"/>
</dbReference>
<comment type="caution">
    <text evidence="3">The sequence shown here is derived from an EMBL/GenBank/DDBJ whole genome shotgun (WGS) entry which is preliminary data.</text>
</comment>
<dbReference type="RefSeq" id="WP_235312439.1">
    <property type="nucleotide sequence ID" value="NZ_JAKGAS010000005.1"/>
</dbReference>
<name>A0ABS9D988_9ALTE</name>
<feature type="domain" description="Agarase CBM-like" evidence="2">
    <location>
        <begin position="47"/>
        <end position="236"/>
    </location>
</feature>
<feature type="signal peptide" evidence="1">
    <location>
        <begin position="1"/>
        <end position="25"/>
    </location>
</feature>
<keyword evidence="1" id="KW-0732">Signal</keyword>
<sequence>MNIKFSKKLVSGVFVASLSAPILVACNATNSDSTKTTKVTEDVILYDFESGQTPAEVNVNNGTASITANNQAISGKHSLKVQLTSDAAGMAIRPSTPFDWSEHSDFNLAFDLTNEGTESVQIDLTISDIDGNAYTRGLVVPVGKTQTHYAKMDGHDQKDPEWATKTEFNFESGFRSNPVTWQSDDKQVYSFWGKKRLNLAGITAISFYSKGLLSHREYTIDNIRLRKNPAMDQTFLDGLIDQYGQNAKIDFPGKIHSDQELKQVTAAELASLKGESMGDRSKFHGWKDGPKLEATGFFRTEKVEGKWALVDPEGYLYFSTGIDIMRLSNSSTMTGYGFDKKFIAKRTADMTVAEDDQPLNRVNDEAIPSRHVANETRAKVFEWLPEYDGELGNHFGYRRETQSGPLKEGETFSFYSANLERRYGETYKESYLDTWRSVNVRRMKDWGFTSLGNWSQEAYYGNNQIPFVAFADIIGEFGTLSSGFDFWHGVPDAFDPRFYERAVIAAEHVSAQINNTPWCMGVFMDNEQSFGRSTNRNTRYGIVINTLGRDAATVPGKAAFTKIIKNKYKTIAALNKAWDKNIESWDAFAKGFDASFNTDTQEADYSDLLYQYGVKYFSTVNKAMKSKMPNHLYLGSRLPLWGMPPEILRAAAENSDIITYNVYQEGIIPGKWDFLEELDKPSLVGEFSFGSDDAGHVHPGIVIAADQKDRGYKLKKYLESVIDNPYFVGAHMFQFSDGPIPGRAYDGENYNTGMVRVTDVPYEHMVEAAKEVHKELYPRRYGFLQK</sequence>
<evidence type="ECO:0000313" key="4">
    <source>
        <dbReference type="Proteomes" id="UP001521137"/>
    </source>
</evidence>
<evidence type="ECO:0000256" key="1">
    <source>
        <dbReference type="SAM" id="SignalP"/>
    </source>
</evidence>
<evidence type="ECO:0000313" key="3">
    <source>
        <dbReference type="EMBL" id="MCF2948562.1"/>
    </source>
</evidence>
<dbReference type="Gene3D" id="3.20.20.80">
    <property type="entry name" value="Glycosidases"/>
    <property type="match status" value="1"/>
</dbReference>
<dbReference type="Gene3D" id="2.60.120.430">
    <property type="entry name" value="Galactose-binding lectin"/>
    <property type="match status" value="1"/>
</dbReference>
<dbReference type="EMBL" id="JAKGAS010000005">
    <property type="protein sequence ID" value="MCF2948562.1"/>
    <property type="molecule type" value="Genomic_DNA"/>
</dbReference>
<evidence type="ECO:0000259" key="2">
    <source>
        <dbReference type="Pfam" id="PF17992"/>
    </source>
</evidence>
<dbReference type="InterPro" id="IPR040669">
    <property type="entry name" value="Agarase_CBM"/>
</dbReference>
<dbReference type="PROSITE" id="PS51257">
    <property type="entry name" value="PROKAR_LIPOPROTEIN"/>
    <property type="match status" value="1"/>
</dbReference>
<dbReference type="EC" id="3.2.1.23" evidence="3"/>
<keyword evidence="4" id="KW-1185">Reference proteome</keyword>
<keyword evidence="3" id="KW-0326">Glycosidase</keyword>
<organism evidence="3 4">
    <name type="scientific">Paraglaciecola algarum</name>
    <dbReference type="NCBI Taxonomy" id="3050085"/>
    <lineage>
        <taxon>Bacteria</taxon>
        <taxon>Pseudomonadati</taxon>
        <taxon>Pseudomonadota</taxon>
        <taxon>Gammaproteobacteria</taxon>
        <taxon>Alteromonadales</taxon>
        <taxon>Alteromonadaceae</taxon>
        <taxon>Paraglaciecola</taxon>
    </lineage>
</organism>
<dbReference type="InterPro" id="IPR017853">
    <property type="entry name" value="GH"/>
</dbReference>
<dbReference type="SUPFAM" id="SSF51445">
    <property type="entry name" value="(Trans)glycosidases"/>
    <property type="match status" value="1"/>
</dbReference>
<gene>
    <name evidence="3" type="ORF">L0668_10625</name>
</gene>
<proteinExistence type="predicted"/>
<feature type="chain" id="PRO_5047055360" evidence="1">
    <location>
        <begin position="26"/>
        <end position="786"/>
    </location>
</feature>
<protein>
    <submittedName>
        <fullName evidence="3">Beta-galactosidase</fullName>
        <ecNumber evidence="3">3.2.1.23</ecNumber>
    </submittedName>
</protein>